<dbReference type="InterPro" id="IPR024191">
    <property type="entry name" value="Peptidase_M61"/>
</dbReference>
<dbReference type="STRING" id="1292034.OR37_03600"/>
<dbReference type="Gene3D" id="2.30.42.10">
    <property type="match status" value="1"/>
</dbReference>
<accession>R0EGT2</accession>
<dbReference type="PATRIC" id="fig|1292034.3.peg.3570"/>
<dbReference type="Pfam" id="PF05299">
    <property type="entry name" value="Peptidase_M61"/>
    <property type="match status" value="1"/>
</dbReference>
<name>R0EGT2_CAUVI</name>
<keyword evidence="4" id="KW-1185">Reference proteome</keyword>
<dbReference type="GO" id="GO:0004177">
    <property type="term" value="F:aminopeptidase activity"/>
    <property type="evidence" value="ECO:0007669"/>
    <property type="project" value="UniProtKB-KW"/>
</dbReference>
<dbReference type="Proteomes" id="UP000013063">
    <property type="component" value="Unassembled WGS sequence"/>
</dbReference>
<sequence precursor="true">MKALFFSVSVLSLAATAALAQSVPLPESAPPTPAIAAPRDVPYVGPLKIAVDATDLDRKIWNVTTTIPVNKAGDFVFYYPQWVPGGHSPRNDLDKLAGLVVTANGKRIPWTRDVVEVHAFHVDVPAGTTELKLSYQFLTAVNGKVGRIEVTPEMLNLQWLQVVMYPAGYYTRQIPIEASVKLPEGWKFATALETAKTDGQVTTFKPTSVEVLVDSPMMAGKYFKSIELDPAGPVPVRLNLVADKAENLEAKPEQIQIHKDLVQQAYKLYGSHHYDHYDFLVAMSENLGGIGLEHHRSSENGVSPKYFNEWDKQFVGRDLLAHEYTHSWNGKFRRAADLWTPNLNVPMRDSMMWVYEGQTQYWGYVLAARSGLLTKQQAMDAIAATAATYDNRRGRDWRPVQDTTNDPIIANRKPLSWLSWQRSEDYYSEGQLVWLDADTLIREKTGGKKSLDDFAKAFFGVDNGAWNEKTYTFDDVVAALNGVYAYDWATFLKTRIQEVQPKAPLDGLERGGYKLVYTDTPTEFMKTAEARSKGTSLAYSLGLSVGADGVLTDVQWGGPAFNAGLTQGLTVVAVNGEAYEGDKLKAAVKAAAKADGPLVELLIKDGSRYKTVKIDYRGGLRYPRLERVATAPDRLGDILTPRK</sequence>
<reference evidence="3 4" key="1">
    <citation type="journal article" date="2013" name="Genome Announc.">
        <title>Draft Genome Sequence for Caulobacter sp. Strain OR37, a Bacterium Tolerant to Heavy Metals.</title>
        <authorList>
            <person name="Utturkar S.M."/>
            <person name="Bollmann A."/>
            <person name="Brzoska R.M."/>
            <person name="Klingeman D.M."/>
            <person name="Epstein S.E."/>
            <person name="Palumbo A.V."/>
            <person name="Brown S.D."/>
        </authorList>
    </citation>
    <scope>NUCLEOTIDE SEQUENCE [LARGE SCALE GENOMIC DNA]</scope>
    <source>
        <strain evidence="3 4">OR37</strain>
    </source>
</reference>
<comment type="caution">
    <text evidence="3">The sequence shown here is derived from an EMBL/GenBank/DDBJ whole genome shotgun (WGS) entry which is preliminary data.</text>
</comment>
<dbReference type="InterPro" id="IPR027268">
    <property type="entry name" value="Peptidase_M4/M1_CTD_sf"/>
</dbReference>
<proteinExistence type="predicted"/>
<gene>
    <name evidence="3" type="ORF">OR37_03600</name>
</gene>
<evidence type="ECO:0000259" key="2">
    <source>
        <dbReference type="PROSITE" id="PS50106"/>
    </source>
</evidence>
<keyword evidence="3" id="KW-0378">Hydrolase</keyword>
<dbReference type="EMBL" id="APMP01000031">
    <property type="protein sequence ID" value="ENZ80477.1"/>
    <property type="molecule type" value="Genomic_DNA"/>
</dbReference>
<dbReference type="PROSITE" id="PS50106">
    <property type="entry name" value="PDZ"/>
    <property type="match status" value="1"/>
</dbReference>
<feature type="chain" id="PRO_5004349095" evidence="1">
    <location>
        <begin position="21"/>
        <end position="643"/>
    </location>
</feature>
<dbReference type="AlphaFoldDB" id="R0EGT2"/>
<dbReference type="InterPro" id="IPR040756">
    <property type="entry name" value="Peptidase_M61_N"/>
</dbReference>
<dbReference type="InterPro" id="IPR001478">
    <property type="entry name" value="PDZ"/>
</dbReference>
<keyword evidence="1" id="KW-0732">Signal</keyword>
<dbReference type="InterPro" id="IPR007963">
    <property type="entry name" value="Peptidase_M61_catalytic"/>
</dbReference>
<evidence type="ECO:0000256" key="1">
    <source>
        <dbReference type="SAM" id="SignalP"/>
    </source>
</evidence>
<feature type="signal peptide" evidence="1">
    <location>
        <begin position="1"/>
        <end position="20"/>
    </location>
</feature>
<dbReference type="SUPFAM" id="SSF50156">
    <property type="entry name" value="PDZ domain-like"/>
    <property type="match status" value="1"/>
</dbReference>
<organism evidence="3 4">
    <name type="scientific">Caulobacter vibrioides OR37</name>
    <dbReference type="NCBI Taxonomy" id="1292034"/>
    <lineage>
        <taxon>Bacteria</taxon>
        <taxon>Pseudomonadati</taxon>
        <taxon>Pseudomonadota</taxon>
        <taxon>Alphaproteobacteria</taxon>
        <taxon>Caulobacterales</taxon>
        <taxon>Caulobacteraceae</taxon>
        <taxon>Caulobacter</taxon>
    </lineage>
</organism>
<dbReference type="Gene3D" id="2.60.40.3650">
    <property type="match status" value="1"/>
</dbReference>
<feature type="domain" description="PDZ" evidence="2">
    <location>
        <begin position="525"/>
        <end position="606"/>
    </location>
</feature>
<dbReference type="eggNOG" id="COG3975">
    <property type="taxonomic scope" value="Bacteria"/>
</dbReference>
<keyword evidence="3" id="KW-0645">Protease</keyword>
<evidence type="ECO:0000313" key="4">
    <source>
        <dbReference type="Proteomes" id="UP000013063"/>
    </source>
</evidence>
<dbReference type="PIRSF" id="PIRSF016493">
    <property type="entry name" value="Glycyl_aminpptds"/>
    <property type="match status" value="1"/>
</dbReference>
<dbReference type="Gene3D" id="1.10.390.10">
    <property type="entry name" value="Neutral Protease Domain 2"/>
    <property type="match status" value="1"/>
</dbReference>
<dbReference type="Pfam" id="PF17899">
    <property type="entry name" value="Peptidase_M61_N"/>
    <property type="match status" value="1"/>
</dbReference>
<dbReference type="InterPro" id="IPR036034">
    <property type="entry name" value="PDZ_sf"/>
</dbReference>
<evidence type="ECO:0000313" key="3">
    <source>
        <dbReference type="EMBL" id="ENZ80477.1"/>
    </source>
</evidence>
<protein>
    <submittedName>
        <fullName evidence="3">Glycyl aminopeptidase</fullName>
    </submittedName>
</protein>
<keyword evidence="3" id="KW-0031">Aminopeptidase</keyword>